<proteinExistence type="predicted"/>
<evidence type="ECO:0000256" key="1">
    <source>
        <dbReference type="SAM" id="Coils"/>
    </source>
</evidence>
<evidence type="ECO:0000256" key="2">
    <source>
        <dbReference type="SAM" id="MobiDB-lite"/>
    </source>
</evidence>
<evidence type="ECO:0000313" key="3">
    <source>
        <dbReference type="EMBL" id="MBB6073078.1"/>
    </source>
</evidence>
<dbReference type="EMBL" id="JACHIA010000021">
    <property type="protein sequence ID" value="MBB6073078.1"/>
    <property type="molecule type" value="Genomic_DNA"/>
</dbReference>
<sequence length="89" mass="9486">MGIVILILAVGLAARMVITALPRSTGDSDIASRDAQIRGLREEMDTLQSEVRRLSEEQSFMVGLLGQGQTRSPGALPAPGLPTNNPESR</sequence>
<dbReference type="Proteomes" id="UP000582837">
    <property type="component" value="Unassembled WGS sequence"/>
</dbReference>
<organism evidence="3 4">
    <name type="scientific">Longimicrobium terrae</name>
    <dbReference type="NCBI Taxonomy" id="1639882"/>
    <lineage>
        <taxon>Bacteria</taxon>
        <taxon>Pseudomonadati</taxon>
        <taxon>Gemmatimonadota</taxon>
        <taxon>Longimicrobiia</taxon>
        <taxon>Longimicrobiales</taxon>
        <taxon>Longimicrobiaceae</taxon>
        <taxon>Longimicrobium</taxon>
    </lineage>
</organism>
<evidence type="ECO:0000313" key="4">
    <source>
        <dbReference type="Proteomes" id="UP000582837"/>
    </source>
</evidence>
<feature type="coiled-coil region" evidence="1">
    <location>
        <begin position="30"/>
        <end position="57"/>
    </location>
</feature>
<reference evidence="3 4" key="1">
    <citation type="submission" date="2020-08" db="EMBL/GenBank/DDBJ databases">
        <title>Genomic Encyclopedia of Type Strains, Phase IV (KMG-IV): sequencing the most valuable type-strain genomes for metagenomic binning, comparative biology and taxonomic classification.</title>
        <authorList>
            <person name="Goeker M."/>
        </authorList>
    </citation>
    <scope>NUCLEOTIDE SEQUENCE [LARGE SCALE GENOMIC DNA]</scope>
    <source>
        <strain evidence="3 4">DSM 29007</strain>
    </source>
</reference>
<dbReference type="RefSeq" id="WP_170035145.1">
    <property type="nucleotide sequence ID" value="NZ_JABDTL010000001.1"/>
</dbReference>
<keyword evidence="1" id="KW-0175">Coiled coil</keyword>
<gene>
    <name evidence="3" type="ORF">HNQ61_004745</name>
</gene>
<comment type="caution">
    <text evidence="3">The sequence shown here is derived from an EMBL/GenBank/DDBJ whole genome shotgun (WGS) entry which is preliminary data.</text>
</comment>
<keyword evidence="4" id="KW-1185">Reference proteome</keyword>
<dbReference type="AlphaFoldDB" id="A0A841H529"/>
<accession>A0A841H529</accession>
<protein>
    <submittedName>
        <fullName evidence="3">Uncharacterized protein</fullName>
    </submittedName>
</protein>
<name>A0A841H529_9BACT</name>
<feature type="region of interest" description="Disordered" evidence="2">
    <location>
        <begin position="66"/>
        <end position="89"/>
    </location>
</feature>